<feature type="compositionally biased region" description="Basic and acidic residues" evidence="5">
    <location>
        <begin position="1"/>
        <end position="12"/>
    </location>
</feature>
<feature type="region of interest" description="Disordered" evidence="5">
    <location>
        <begin position="45"/>
        <end position="76"/>
    </location>
</feature>
<dbReference type="RefSeq" id="XP_054827840.1">
    <property type="nucleotide sequence ID" value="XM_054971865.1"/>
</dbReference>
<dbReference type="PANTHER" id="PTHR22012:SF2">
    <property type="entry name" value="FIBROUS SHEATH-INTERACTING PROTEIN 1"/>
    <property type="match status" value="1"/>
</dbReference>
<dbReference type="PRINTS" id="PR02075">
    <property type="entry name" value="FIBSHEATHIP1"/>
</dbReference>
<feature type="compositionally biased region" description="Basic and acidic residues" evidence="5">
    <location>
        <begin position="56"/>
        <end position="76"/>
    </location>
</feature>
<dbReference type="Pfam" id="PF15554">
    <property type="entry name" value="FSIP1"/>
    <property type="match status" value="1"/>
</dbReference>
<feature type="coiled-coil region" evidence="4">
    <location>
        <begin position="307"/>
        <end position="344"/>
    </location>
</feature>
<dbReference type="GeneID" id="129324551"/>
<dbReference type="Proteomes" id="UP001190640">
    <property type="component" value="Chromosome 2"/>
</dbReference>
<feature type="region of interest" description="Disordered" evidence="5">
    <location>
        <begin position="127"/>
        <end position="146"/>
    </location>
</feature>
<organism evidence="6 7">
    <name type="scientific">Eublepharis macularius</name>
    <name type="common">Leopard gecko</name>
    <name type="synonym">Cyrtodactylus macularius</name>
    <dbReference type="NCBI Taxonomy" id="481883"/>
    <lineage>
        <taxon>Eukaryota</taxon>
        <taxon>Metazoa</taxon>
        <taxon>Chordata</taxon>
        <taxon>Craniata</taxon>
        <taxon>Vertebrata</taxon>
        <taxon>Euteleostomi</taxon>
        <taxon>Lepidosauria</taxon>
        <taxon>Squamata</taxon>
        <taxon>Bifurcata</taxon>
        <taxon>Gekkota</taxon>
        <taxon>Eublepharidae</taxon>
        <taxon>Eublepharinae</taxon>
        <taxon>Eublepharis</taxon>
    </lineage>
</organism>
<evidence type="ECO:0000313" key="7">
    <source>
        <dbReference type="RefSeq" id="XP_054827840.1"/>
    </source>
</evidence>
<dbReference type="CTD" id="161835"/>
<dbReference type="InterPro" id="IPR026246">
    <property type="entry name" value="Fsip1"/>
</dbReference>
<reference evidence="7" key="1">
    <citation type="submission" date="2025-08" db="UniProtKB">
        <authorList>
            <consortium name="RefSeq"/>
        </authorList>
    </citation>
    <scope>IDENTIFICATION</scope>
    <source>
        <tissue evidence="7">Blood</tissue>
    </source>
</reference>
<keyword evidence="6" id="KW-1185">Reference proteome</keyword>
<protein>
    <recommendedName>
        <fullName evidence="2">Fibrous sheath-interacting protein 1</fullName>
    </recommendedName>
</protein>
<evidence type="ECO:0000256" key="3">
    <source>
        <dbReference type="ARBA" id="ARBA00023054"/>
    </source>
</evidence>
<evidence type="ECO:0000256" key="4">
    <source>
        <dbReference type="SAM" id="Coils"/>
    </source>
</evidence>
<gene>
    <name evidence="7" type="primary">FSIP1</name>
</gene>
<accession>A0AA97KPL1</accession>
<sequence>METTKESLDEISRPFSSSRINHRSKALCTSLEILTPEPDVLKVDYSLDLYNDPTEDNSKENDEENGEKYETEKLNTSEEISEGKMNSHFQQLIQNSTQVKGVSNCDNGVDSMNGYCFLDYIPGSTDSEDNCAESKPSSCSSAPQDKRAKLQTAKLEDSKESNVDPLIQQAIKKMKRLDQILANKQSQEKAIKKQGKEMRTKLWEELQSMTSRSSSVTSEEDENTSRFLALASETSNPTAVDEGEMFIGIFHTQINSENYEYSGRPIKQGCLNAERTRSSMKKVENIHQKTARSSKKHDFIKKNIELIKDFGNQVVMLEEEKKRLSELLNDTEDERSELQILEGETTGWLIPGEGYTPEPMEYHYLTELDAQLKVVTSDADFSTIQSSSSKVPKQIYQESLAYANRKLETVPGEKVLRDTKEECNQQNRLREIDQQLKNLERTGELYTCFFQPDVLPSVSKEQLDALLEEYMPSQRTVNRLALPTSEESYLDGMSAGFDQSENSTQDPRNYLLDDPNGVGILRRQEMFEFKDKDVSSKEMMETSDCNDRKALVESHLSQESVAEKKDNHQEVQQEMLCPSNSAGYFMSIALSTDKLEKPSFLDEPFYCISMNNGLSSDVDIPNIPLKTRGGEVLNKLVE</sequence>
<dbReference type="AlphaFoldDB" id="A0AA97KPL1"/>
<comment type="similarity">
    <text evidence="1">Belongs to the FSIP1 family.</text>
</comment>
<feature type="region of interest" description="Disordered" evidence="5">
    <location>
        <begin position="1"/>
        <end position="20"/>
    </location>
</feature>
<evidence type="ECO:0000256" key="2">
    <source>
        <dbReference type="ARBA" id="ARBA00019480"/>
    </source>
</evidence>
<dbReference type="KEGG" id="emc:129324551"/>
<dbReference type="PANTHER" id="PTHR22012">
    <property type="entry name" value="FIBROUS SHEATH INTERACTING PROTEIN 1"/>
    <property type="match status" value="1"/>
</dbReference>
<evidence type="ECO:0000313" key="6">
    <source>
        <dbReference type="Proteomes" id="UP001190640"/>
    </source>
</evidence>
<evidence type="ECO:0000256" key="5">
    <source>
        <dbReference type="SAM" id="MobiDB-lite"/>
    </source>
</evidence>
<evidence type="ECO:0000256" key="1">
    <source>
        <dbReference type="ARBA" id="ARBA00010495"/>
    </source>
</evidence>
<keyword evidence="3 4" id="KW-0175">Coiled coil</keyword>
<proteinExistence type="inferred from homology"/>
<name>A0AA97KPL1_EUBMA</name>